<dbReference type="SUPFAM" id="SSF51206">
    <property type="entry name" value="cAMP-binding domain-like"/>
    <property type="match status" value="1"/>
</dbReference>
<organism evidence="8 9">
    <name type="scientific">Ammoniphilus oxalaticus</name>
    <dbReference type="NCBI Taxonomy" id="66863"/>
    <lineage>
        <taxon>Bacteria</taxon>
        <taxon>Bacillati</taxon>
        <taxon>Bacillota</taxon>
        <taxon>Bacilli</taxon>
        <taxon>Bacillales</taxon>
        <taxon>Paenibacillaceae</taxon>
        <taxon>Aneurinibacillus group</taxon>
        <taxon>Ammoniphilus</taxon>
    </lineage>
</organism>
<dbReference type="InterPro" id="IPR036390">
    <property type="entry name" value="WH_DNA-bd_sf"/>
</dbReference>
<feature type="domain" description="Phytochrome chromophore attachment site" evidence="6">
    <location>
        <begin position="49"/>
        <end position="96"/>
    </location>
</feature>
<evidence type="ECO:0008006" key="10">
    <source>
        <dbReference type="Google" id="ProtNLM"/>
    </source>
</evidence>
<evidence type="ECO:0000313" key="8">
    <source>
        <dbReference type="EMBL" id="RKD27060.1"/>
    </source>
</evidence>
<reference evidence="8 9" key="1">
    <citation type="submission" date="2016-08" db="EMBL/GenBank/DDBJ databases">
        <title>Novel Firmicute Genomes.</title>
        <authorList>
            <person name="Poppleton D.I."/>
            <person name="Gribaldo S."/>
        </authorList>
    </citation>
    <scope>NUCLEOTIDE SEQUENCE [LARGE SCALE GENOMIC DNA]</scope>
    <source>
        <strain evidence="8 9">RAOx-1</strain>
    </source>
</reference>
<dbReference type="Proteomes" id="UP000284219">
    <property type="component" value="Unassembled WGS sequence"/>
</dbReference>
<dbReference type="GO" id="GO:0003677">
    <property type="term" value="F:DNA binding"/>
    <property type="evidence" value="ECO:0007669"/>
    <property type="project" value="UniProtKB-KW"/>
</dbReference>
<sequence>MQSELGQMLSRVEIFQYCTEEEIEQVADLLLPREIKRREILFNEGDPCEVVYFIQQGRVKVYKTTEDGREQIVNLLGKGDIFPHVGWYGGSNYPATAESLEDGHFYFMSVDKFVRVLENNPRLTLKLLKEFDEQIRELQRRLSNVLSGDMAGKILNVLHSLAKSKGRKTEDGYLLEIDLTHQDIANMVGTSRETASRVISQLRKEGKLLLEHKSLLVKG</sequence>
<evidence type="ECO:0000259" key="6">
    <source>
        <dbReference type="PROSITE" id="PS50046"/>
    </source>
</evidence>
<dbReference type="GO" id="GO:0003700">
    <property type="term" value="F:DNA-binding transcription factor activity"/>
    <property type="evidence" value="ECO:0007669"/>
    <property type="project" value="InterPro"/>
</dbReference>
<gene>
    <name evidence="8" type="ORF">BEP19_00355</name>
</gene>
<dbReference type="AlphaFoldDB" id="A0A419SRB5"/>
<name>A0A419SRB5_9BACL</name>
<dbReference type="InterPro" id="IPR016132">
    <property type="entry name" value="Phyto_chromo_attachment"/>
</dbReference>
<dbReference type="RefSeq" id="WP_120187880.1">
    <property type="nucleotide sequence ID" value="NZ_MCHY01000001.1"/>
</dbReference>
<dbReference type="EMBL" id="MCHY01000001">
    <property type="protein sequence ID" value="RKD27060.1"/>
    <property type="molecule type" value="Genomic_DNA"/>
</dbReference>
<dbReference type="Pfam" id="PF00027">
    <property type="entry name" value="cNMP_binding"/>
    <property type="match status" value="1"/>
</dbReference>
<evidence type="ECO:0000256" key="2">
    <source>
        <dbReference type="ARBA" id="ARBA00023125"/>
    </source>
</evidence>
<keyword evidence="9" id="KW-1185">Reference proteome</keyword>
<dbReference type="InterPro" id="IPR000595">
    <property type="entry name" value="cNMP-bd_dom"/>
</dbReference>
<dbReference type="SUPFAM" id="SSF46785">
    <property type="entry name" value="Winged helix' DNA-binding domain"/>
    <property type="match status" value="1"/>
</dbReference>
<dbReference type="InterPro" id="IPR014710">
    <property type="entry name" value="RmlC-like_jellyroll"/>
</dbReference>
<dbReference type="Pfam" id="PF13545">
    <property type="entry name" value="HTH_Crp_2"/>
    <property type="match status" value="1"/>
</dbReference>
<evidence type="ECO:0000256" key="3">
    <source>
        <dbReference type="ARBA" id="ARBA00023159"/>
    </source>
</evidence>
<dbReference type="SMART" id="SM00100">
    <property type="entry name" value="cNMP"/>
    <property type="match status" value="1"/>
</dbReference>
<dbReference type="PROSITE" id="PS50042">
    <property type="entry name" value="CNMP_BINDING_3"/>
    <property type="match status" value="1"/>
</dbReference>
<dbReference type="PROSITE" id="PS00042">
    <property type="entry name" value="HTH_CRP_1"/>
    <property type="match status" value="1"/>
</dbReference>
<dbReference type="PANTHER" id="PTHR24567">
    <property type="entry name" value="CRP FAMILY TRANSCRIPTIONAL REGULATORY PROTEIN"/>
    <property type="match status" value="1"/>
</dbReference>
<evidence type="ECO:0000313" key="9">
    <source>
        <dbReference type="Proteomes" id="UP000284219"/>
    </source>
</evidence>
<dbReference type="InterPro" id="IPR018335">
    <property type="entry name" value="Tscrpt_reg_HTH_Crp-type_CS"/>
</dbReference>
<dbReference type="OrthoDB" id="9812325at2"/>
<dbReference type="GO" id="GO:0005829">
    <property type="term" value="C:cytosol"/>
    <property type="evidence" value="ECO:0007669"/>
    <property type="project" value="TreeGrafter"/>
</dbReference>
<keyword evidence="3" id="KW-0010">Activator</keyword>
<dbReference type="PROSITE" id="PS51063">
    <property type="entry name" value="HTH_CRP_2"/>
    <property type="match status" value="1"/>
</dbReference>
<keyword evidence="2" id="KW-0238">DNA-binding</keyword>
<dbReference type="SMART" id="SM00419">
    <property type="entry name" value="HTH_CRP"/>
    <property type="match status" value="1"/>
</dbReference>
<feature type="domain" description="HTH crp-type" evidence="7">
    <location>
        <begin position="148"/>
        <end position="219"/>
    </location>
</feature>
<evidence type="ECO:0000259" key="5">
    <source>
        <dbReference type="PROSITE" id="PS50042"/>
    </source>
</evidence>
<dbReference type="PROSITE" id="PS50046">
    <property type="entry name" value="PHYTOCHROME_2"/>
    <property type="match status" value="1"/>
</dbReference>
<evidence type="ECO:0000256" key="1">
    <source>
        <dbReference type="ARBA" id="ARBA00023015"/>
    </source>
</evidence>
<protein>
    <recommendedName>
        <fullName evidence="10">Crp/Fnr family transcriptional regulator</fullName>
    </recommendedName>
</protein>
<dbReference type="PRINTS" id="PR00034">
    <property type="entry name" value="HTHCRP"/>
</dbReference>
<dbReference type="Gene3D" id="1.10.10.10">
    <property type="entry name" value="Winged helix-like DNA-binding domain superfamily/Winged helix DNA-binding domain"/>
    <property type="match status" value="1"/>
</dbReference>
<comment type="caution">
    <text evidence="8">The sequence shown here is derived from an EMBL/GenBank/DDBJ whole genome shotgun (WGS) entry which is preliminary data.</text>
</comment>
<evidence type="ECO:0000259" key="7">
    <source>
        <dbReference type="PROSITE" id="PS51063"/>
    </source>
</evidence>
<keyword evidence="4" id="KW-0804">Transcription</keyword>
<dbReference type="InterPro" id="IPR012318">
    <property type="entry name" value="HTH_CRP"/>
</dbReference>
<evidence type="ECO:0000256" key="4">
    <source>
        <dbReference type="ARBA" id="ARBA00023163"/>
    </source>
</evidence>
<accession>A0A419SRB5</accession>
<dbReference type="Gene3D" id="2.60.120.10">
    <property type="entry name" value="Jelly Rolls"/>
    <property type="match status" value="1"/>
</dbReference>
<dbReference type="CDD" id="cd00038">
    <property type="entry name" value="CAP_ED"/>
    <property type="match status" value="1"/>
</dbReference>
<dbReference type="PANTHER" id="PTHR24567:SF74">
    <property type="entry name" value="HTH-TYPE TRANSCRIPTIONAL REGULATOR ARCR"/>
    <property type="match status" value="1"/>
</dbReference>
<dbReference type="InterPro" id="IPR050397">
    <property type="entry name" value="Env_Response_Regulators"/>
</dbReference>
<dbReference type="InterPro" id="IPR018490">
    <property type="entry name" value="cNMP-bd_dom_sf"/>
</dbReference>
<keyword evidence="1" id="KW-0805">Transcription regulation</keyword>
<dbReference type="InterPro" id="IPR036388">
    <property type="entry name" value="WH-like_DNA-bd_sf"/>
</dbReference>
<proteinExistence type="predicted"/>
<feature type="domain" description="Cyclic nucleotide-binding" evidence="5">
    <location>
        <begin position="14"/>
        <end position="134"/>
    </location>
</feature>